<reference evidence="2" key="1">
    <citation type="journal article" date="2023" name="Mol. Phylogenet. Evol.">
        <title>Genome-scale phylogeny and comparative genomics of the fungal order Sordariales.</title>
        <authorList>
            <person name="Hensen N."/>
            <person name="Bonometti L."/>
            <person name="Westerberg I."/>
            <person name="Brannstrom I.O."/>
            <person name="Guillou S."/>
            <person name="Cros-Aarteil S."/>
            <person name="Calhoun S."/>
            <person name="Haridas S."/>
            <person name="Kuo A."/>
            <person name="Mondo S."/>
            <person name="Pangilinan J."/>
            <person name="Riley R."/>
            <person name="LaButti K."/>
            <person name="Andreopoulos B."/>
            <person name="Lipzen A."/>
            <person name="Chen C."/>
            <person name="Yan M."/>
            <person name="Daum C."/>
            <person name="Ng V."/>
            <person name="Clum A."/>
            <person name="Steindorff A."/>
            <person name="Ohm R.A."/>
            <person name="Martin F."/>
            <person name="Silar P."/>
            <person name="Natvig D.O."/>
            <person name="Lalanne C."/>
            <person name="Gautier V."/>
            <person name="Ament-Velasquez S.L."/>
            <person name="Kruys A."/>
            <person name="Hutchinson M.I."/>
            <person name="Powell A.J."/>
            <person name="Barry K."/>
            <person name="Miller A.N."/>
            <person name="Grigoriev I.V."/>
            <person name="Debuchy R."/>
            <person name="Gladieux P."/>
            <person name="Hiltunen Thoren M."/>
            <person name="Johannesson H."/>
        </authorList>
    </citation>
    <scope>NUCLEOTIDE SEQUENCE</scope>
    <source>
        <strain evidence="2">PSN324</strain>
    </source>
</reference>
<dbReference type="AlphaFoldDB" id="A0AAV9HAT0"/>
<sequence>MMHSTLNHNTHNMAAHLPQTGYSVDNMLTELSRQLVANTKRHSNSHQQWHCNSNAMRISKPGSANNSPRSAMKHSRRRTLIGEGFNGLYQQQQPQQQQQQQAVDATYLPTPASEMHCEPVYKRDTRAARPVSWHPSHNSQAYHQQPVASYPSCTEAEILASFQQLPPTPAVYSGYTSPTESFSPLSLPYSGFSSQPVYSPQEPQLPLPQPQQAQLFGSAPSANYNTPSSVSDIPYQPATRVADSLAWDLYSTSSAMLNQHTAPPTPEDLPCSLPLSLDQTPVKAEPVAEVQVQVQEELNEDEDEGEILYGLGLYDPPTSPKADSMDLHRSTIFSLLGGAEPPVPKGLGLKLEEAWEPPVSEDDDEEEDGENDEDDE</sequence>
<protein>
    <submittedName>
        <fullName evidence="2">Uncharacterized protein</fullName>
    </submittedName>
</protein>
<gene>
    <name evidence="2" type="ORF">QBC42DRAFT_33987</name>
</gene>
<dbReference type="EMBL" id="MU865098">
    <property type="protein sequence ID" value="KAK4457758.1"/>
    <property type="molecule type" value="Genomic_DNA"/>
</dbReference>
<comment type="caution">
    <text evidence="2">The sequence shown here is derived from an EMBL/GenBank/DDBJ whole genome shotgun (WGS) entry which is preliminary data.</text>
</comment>
<proteinExistence type="predicted"/>
<feature type="region of interest" description="Disordered" evidence="1">
    <location>
        <begin position="352"/>
        <end position="376"/>
    </location>
</feature>
<name>A0AAV9HAT0_9PEZI</name>
<evidence type="ECO:0000313" key="3">
    <source>
        <dbReference type="Proteomes" id="UP001321749"/>
    </source>
</evidence>
<organism evidence="2 3">
    <name type="scientific">Cladorrhinum samala</name>
    <dbReference type="NCBI Taxonomy" id="585594"/>
    <lineage>
        <taxon>Eukaryota</taxon>
        <taxon>Fungi</taxon>
        <taxon>Dikarya</taxon>
        <taxon>Ascomycota</taxon>
        <taxon>Pezizomycotina</taxon>
        <taxon>Sordariomycetes</taxon>
        <taxon>Sordariomycetidae</taxon>
        <taxon>Sordariales</taxon>
        <taxon>Podosporaceae</taxon>
        <taxon>Cladorrhinum</taxon>
    </lineage>
</organism>
<evidence type="ECO:0000256" key="1">
    <source>
        <dbReference type="SAM" id="MobiDB-lite"/>
    </source>
</evidence>
<dbReference type="Proteomes" id="UP001321749">
    <property type="component" value="Unassembled WGS sequence"/>
</dbReference>
<feature type="compositionally biased region" description="Acidic residues" evidence="1">
    <location>
        <begin position="359"/>
        <end position="376"/>
    </location>
</feature>
<reference evidence="2" key="2">
    <citation type="submission" date="2023-06" db="EMBL/GenBank/DDBJ databases">
        <authorList>
            <consortium name="Lawrence Berkeley National Laboratory"/>
            <person name="Mondo S.J."/>
            <person name="Hensen N."/>
            <person name="Bonometti L."/>
            <person name="Westerberg I."/>
            <person name="Brannstrom I.O."/>
            <person name="Guillou S."/>
            <person name="Cros-Aarteil S."/>
            <person name="Calhoun S."/>
            <person name="Haridas S."/>
            <person name="Kuo A."/>
            <person name="Pangilinan J."/>
            <person name="Riley R."/>
            <person name="Labutti K."/>
            <person name="Andreopoulos B."/>
            <person name="Lipzen A."/>
            <person name="Chen C."/>
            <person name="Yanf M."/>
            <person name="Daum C."/>
            <person name="Ng V."/>
            <person name="Clum A."/>
            <person name="Steindorff A."/>
            <person name="Ohm R."/>
            <person name="Martin F."/>
            <person name="Silar P."/>
            <person name="Natvig D."/>
            <person name="Lalanne C."/>
            <person name="Gautier V."/>
            <person name="Ament-Velasquez S.L."/>
            <person name="Kruys A."/>
            <person name="Hutchinson M.I."/>
            <person name="Powell A.J."/>
            <person name="Barry K."/>
            <person name="Miller A.N."/>
            <person name="Grigoriev I.V."/>
            <person name="Debuchy R."/>
            <person name="Gladieux P."/>
            <person name="Thoren M.H."/>
            <person name="Johannesson H."/>
        </authorList>
    </citation>
    <scope>NUCLEOTIDE SEQUENCE</scope>
    <source>
        <strain evidence="2">PSN324</strain>
    </source>
</reference>
<evidence type="ECO:0000313" key="2">
    <source>
        <dbReference type="EMBL" id="KAK4457758.1"/>
    </source>
</evidence>
<accession>A0AAV9HAT0</accession>
<keyword evidence="3" id="KW-1185">Reference proteome</keyword>